<feature type="active site" description="Acyl-thioester intermediate" evidence="1">
    <location>
        <position position="247"/>
    </location>
</feature>
<name>A0A7C7D8H2_9FIRM</name>
<dbReference type="GO" id="GO:0016787">
    <property type="term" value="F:hydrolase activity"/>
    <property type="evidence" value="ECO:0007669"/>
    <property type="project" value="UniProtKB-KW"/>
</dbReference>
<evidence type="ECO:0000256" key="2">
    <source>
        <dbReference type="SAM" id="MobiDB-lite"/>
    </source>
</evidence>
<feature type="signal peptide" evidence="3">
    <location>
        <begin position="1"/>
        <end position="23"/>
    </location>
</feature>
<dbReference type="CDD" id="cd05826">
    <property type="entry name" value="Sortase_B"/>
    <property type="match status" value="1"/>
</dbReference>
<feature type="chain" id="PRO_5028259764" evidence="3">
    <location>
        <begin position="24"/>
        <end position="264"/>
    </location>
</feature>
<dbReference type="Gene3D" id="2.40.260.10">
    <property type="entry name" value="Sortase"/>
    <property type="match status" value="1"/>
</dbReference>
<feature type="region of interest" description="Disordered" evidence="2">
    <location>
        <begin position="41"/>
        <end position="70"/>
    </location>
</feature>
<evidence type="ECO:0000256" key="3">
    <source>
        <dbReference type="SAM" id="SignalP"/>
    </source>
</evidence>
<comment type="caution">
    <text evidence="4">The sequence shown here is derived from an EMBL/GenBank/DDBJ whole genome shotgun (WGS) entry which is preliminary data.</text>
</comment>
<reference evidence="4 5" key="1">
    <citation type="journal article" date="2020" name="Biotechnol. Biofuels">
        <title>New insights from the biogas microbiome by comprehensive genome-resolved metagenomics of nearly 1600 species originating from multiple anaerobic digesters.</title>
        <authorList>
            <person name="Campanaro S."/>
            <person name="Treu L."/>
            <person name="Rodriguez-R L.M."/>
            <person name="Kovalovszki A."/>
            <person name="Ziels R.M."/>
            <person name="Maus I."/>
            <person name="Zhu X."/>
            <person name="Kougias P.G."/>
            <person name="Basile A."/>
            <person name="Luo G."/>
            <person name="Schluter A."/>
            <person name="Konstantinidis K.T."/>
            <person name="Angelidaki I."/>
        </authorList>
    </citation>
    <scope>NUCLEOTIDE SEQUENCE [LARGE SCALE GENOMIC DNA]</scope>
    <source>
        <strain evidence="4">AS05jafATM_4</strain>
    </source>
</reference>
<dbReference type="EMBL" id="DUTF01000409">
    <property type="protein sequence ID" value="HHY28872.1"/>
    <property type="molecule type" value="Genomic_DNA"/>
</dbReference>
<evidence type="ECO:0000313" key="4">
    <source>
        <dbReference type="EMBL" id="HHY28872.1"/>
    </source>
</evidence>
<dbReference type="Proteomes" id="UP000553059">
    <property type="component" value="Unassembled WGS sequence"/>
</dbReference>
<feature type="active site" description="Proton donor/acceptor" evidence="1">
    <location>
        <position position="147"/>
    </location>
</feature>
<protein>
    <submittedName>
        <fullName evidence="4">Class B sortase</fullName>
    </submittedName>
</protein>
<gene>
    <name evidence="4" type="ORF">GX523_19405</name>
</gene>
<organism evidence="4 5">
    <name type="scientific">Desulfitobacterium dehalogenans</name>
    <dbReference type="NCBI Taxonomy" id="36854"/>
    <lineage>
        <taxon>Bacteria</taxon>
        <taxon>Bacillati</taxon>
        <taxon>Bacillota</taxon>
        <taxon>Clostridia</taxon>
        <taxon>Eubacteriales</taxon>
        <taxon>Desulfitobacteriaceae</taxon>
        <taxon>Desulfitobacterium</taxon>
    </lineage>
</organism>
<dbReference type="AlphaFoldDB" id="A0A7C7D8H2"/>
<evidence type="ECO:0000313" key="5">
    <source>
        <dbReference type="Proteomes" id="UP000553059"/>
    </source>
</evidence>
<dbReference type="InterPro" id="IPR023365">
    <property type="entry name" value="Sortase_dom-sf"/>
</dbReference>
<sequence>MNKIKKILIAFSLVLLVFSLAGAADYFLEDYQARKHLEDLAKQPEDSPTGSDAGGGATAPPLSDEKAEEDEPVMLPKFQELYRRNPDIIGWLKIEDTVIDYPVMQNPQDGEYYLSHDFDKKESKHGLPFLDVHCQIDDGDILLIHGHYIKSGMMFADLMKYKEERFYQEHPTFQFSTLYETADYEIVAVILSKVYRKADEVFKYYQVEKVGTPAEFDSYIQNVKQLALYDTGVTARYGDKLVVLSTCEYSTENGRLAVIACKRQ</sequence>
<evidence type="ECO:0000256" key="1">
    <source>
        <dbReference type="PIRSR" id="PIRSR605754-1"/>
    </source>
</evidence>
<dbReference type="SUPFAM" id="SSF63817">
    <property type="entry name" value="Sortase"/>
    <property type="match status" value="1"/>
</dbReference>
<accession>A0A7C7D8H2</accession>
<keyword evidence="3" id="KW-0732">Signal</keyword>
<proteinExistence type="predicted"/>
<dbReference type="InterPro" id="IPR009835">
    <property type="entry name" value="SrtB"/>
</dbReference>